<evidence type="ECO:0000313" key="10">
    <source>
        <dbReference type="EMBL" id="MED6121591.1"/>
    </source>
</evidence>
<keyword evidence="6" id="KW-0687">Ribonucleoprotein</keyword>
<dbReference type="PANTHER" id="PTHR10131">
    <property type="entry name" value="TNF RECEPTOR ASSOCIATED FACTOR"/>
    <property type="match status" value="1"/>
</dbReference>
<dbReference type="PANTHER" id="PTHR10131:SF161">
    <property type="entry name" value="F26K24.24 PROTEIN"/>
    <property type="match status" value="1"/>
</dbReference>
<dbReference type="Gene3D" id="2.40.50.140">
    <property type="entry name" value="Nucleic acid-binding proteins"/>
    <property type="match status" value="1"/>
</dbReference>
<protein>
    <recommendedName>
        <fullName evidence="9">TRAF-type domain-containing protein</fullName>
    </recommendedName>
</protein>
<dbReference type="PROSITE" id="PS50145">
    <property type="entry name" value="ZF_TRAF"/>
    <property type="match status" value="1"/>
</dbReference>
<evidence type="ECO:0000256" key="6">
    <source>
        <dbReference type="ARBA" id="ARBA00023274"/>
    </source>
</evidence>
<dbReference type="PROSITE" id="PS00961">
    <property type="entry name" value="RIBOSOMAL_S28E"/>
    <property type="match status" value="1"/>
</dbReference>
<proteinExistence type="inferred from homology"/>
<keyword evidence="2 7" id="KW-0479">Metal-binding</keyword>
<feature type="region of interest" description="Disordered" evidence="8">
    <location>
        <begin position="344"/>
        <end position="365"/>
    </location>
</feature>
<dbReference type="InterPro" id="IPR001293">
    <property type="entry name" value="Znf_TRAF"/>
</dbReference>
<evidence type="ECO:0000256" key="1">
    <source>
        <dbReference type="ARBA" id="ARBA00005943"/>
    </source>
</evidence>
<dbReference type="InterPro" id="IPR012340">
    <property type="entry name" value="NA-bd_OB-fold"/>
</dbReference>
<dbReference type="EMBL" id="JASCZI010030345">
    <property type="protein sequence ID" value="MED6121591.1"/>
    <property type="molecule type" value="Genomic_DNA"/>
</dbReference>
<comment type="caution">
    <text evidence="10">The sequence shown here is derived from an EMBL/GenBank/DDBJ whole genome shotgun (WGS) entry which is preliminary data.</text>
</comment>
<dbReference type="InterPro" id="IPR028626">
    <property type="entry name" value="Ribosomal_eS28_CS"/>
</dbReference>
<dbReference type="Pfam" id="PF02176">
    <property type="entry name" value="zf-TRAF"/>
    <property type="match status" value="1"/>
</dbReference>
<evidence type="ECO:0000313" key="11">
    <source>
        <dbReference type="Proteomes" id="UP001341840"/>
    </source>
</evidence>
<evidence type="ECO:0000259" key="9">
    <source>
        <dbReference type="PROSITE" id="PS50145"/>
    </source>
</evidence>
<dbReference type="HAMAP" id="MF_00292">
    <property type="entry name" value="Ribosomal_eS28"/>
    <property type="match status" value="1"/>
</dbReference>
<dbReference type="CDD" id="cd04457">
    <property type="entry name" value="S1_S28E"/>
    <property type="match status" value="1"/>
</dbReference>
<feature type="domain" description="TRAF-type" evidence="9">
    <location>
        <begin position="222"/>
        <end position="278"/>
    </location>
</feature>
<dbReference type="SUPFAM" id="SSF50249">
    <property type="entry name" value="Nucleic acid-binding proteins"/>
    <property type="match status" value="1"/>
</dbReference>
<name>A0ABU6RCH4_9FABA</name>
<dbReference type="Gene3D" id="3.30.40.10">
    <property type="entry name" value="Zinc/RING finger domain, C3HC4 (zinc finger)"/>
    <property type="match status" value="1"/>
</dbReference>
<keyword evidence="11" id="KW-1185">Reference proteome</keyword>
<evidence type="ECO:0000256" key="5">
    <source>
        <dbReference type="ARBA" id="ARBA00022980"/>
    </source>
</evidence>
<dbReference type="InterPro" id="IPR013083">
    <property type="entry name" value="Znf_RING/FYVE/PHD"/>
</dbReference>
<sequence>MSNPPTTEVDLSPEKVPEKIEEDDKVPGPMLHCGICDTEVVHKLAEMFLPGLACACVDNTTGYPFSTPGSVAVNFKNEMIDYITQRSESFVAESVILEGDPQGEVLDHPFDVISYFVDEFVISKRNIVSQVSGWVLSDWREDKVDDFIQEMEMNGFWSLDRRETLAKSLLKNVDFKNAYHCNESFHSQQELDNHVDGCNFRTAFCQNEGCDAMFCTIHFEQHDSSCPFKVIPCEQKCSDSIMRRDMDRHCITVCPMKIVNCPFYGVGCRAAVAQCMIQKHCSDDVKSHLMHVLTGIHREATAEDLSRRVEKVMQVSSGTRLAEARDMRMFKSIVKNLEANLGPMEVTPKNGDDQEKEQAAASLSASSNLRMDTGIKHAVVVKVMGRTGSRGQVTQVRVKFLDDQNRHIMRNVKGPVREGDILSLLESEREARRLR</sequence>
<feature type="region of interest" description="Disordered" evidence="8">
    <location>
        <begin position="1"/>
        <end position="23"/>
    </location>
</feature>
<comment type="similarity">
    <text evidence="1">Belongs to the eukaryotic ribosomal protein eS28 family.</text>
</comment>
<dbReference type="Proteomes" id="UP001341840">
    <property type="component" value="Unassembled WGS sequence"/>
</dbReference>
<accession>A0ABU6RCH4</accession>
<reference evidence="10 11" key="1">
    <citation type="journal article" date="2023" name="Plants (Basel)">
        <title>Bridging the Gap: Combining Genomics and Transcriptomics Approaches to Understand Stylosanthes scabra, an Orphan Legume from the Brazilian Caatinga.</title>
        <authorList>
            <person name="Ferreira-Neto J.R.C."/>
            <person name="da Silva M.D."/>
            <person name="Binneck E."/>
            <person name="de Melo N.F."/>
            <person name="da Silva R.H."/>
            <person name="de Melo A.L.T.M."/>
            <person name="Pandolfi V."/>
            <person name="Bustamante F.O."/>
            <person name="Brasileiro-Vidal A.C."/>
            <person name="Benko-Iseppon A.M."/>
        </authorList>
    </citation>
    <scope>NUCLEOTIDE SEQUENCE [LARGE SCALE GENOMIC DNA]</scope>
    <source>
        <tissue evidence="10">Leaves</tissue>
    </source>
</reference>
<keyword evidence="3 7" id="KW-0863">Zinc-finger</keyword>
<dbReference type="InterPro" id="IPR000289">
    <property type="entry name" value="Ribosomal_eS28"/>
</dbReference>
<evidence type="ECO:0000256" key="7">
    <source>
        <dbReference type="PROSITE-ProRule" id="PRU00207"/>
    </source>
</evidence>
<keyword evidence="5" id="KW-0689">Ribosomal protein</keyword>
<dbReference type="Pfam" id="PF01200">
    <property type="entry name" value="Ribosomal_S28e"/>
    <property type="match status" value="1"/>
</dbReference>
<feature type="zinc finger region" description="TRAF-type" evidence="7">
    <location>
        <begin position="222"/>
        <end position="278"/>
    </location>
</feature>
<organism evidence="10 11">
    <name type="scientific">Stylosanthes scabra</name>
    <dbReference type="NCBI Taxonomy" id="79078"/>
    <lineage>
        <taxon>Eukaryota</taxon>
        <taxon>Viridiplantae</taxon>
        <taxon>Streptophyta</taxon>
        <taxon>Embryophyta</taxon>
        <taxon>Tracheophyta</taxon>
        <taxon>Spermatophyta</taxon>
        <taxon>Magnoliopsida</taxon>
        <taxon>eudicotyledons</taxon>
        <taxon>Gunneridae</taxon>
        <taxon>Pentapetalae</taxon>
        <taxon>rosids</taxon>
        <taxon>fabids</taxon>
        <taxon>Fabales</taxon>
        <taxon>Fabaceae</taxon>
        <taxon>Papilionoideae</taxon>
        <taxon>50 kb inversion clade</taxon>
        <taxon>dalbergioids sensu lato</taxon>
        <taxon>Dalbergieae</taxon>
        <taxon>Pterocarpus clade</taxon>
        <taxon>Stylosanthes</taxon>
    </lineage>
</organism>
<gene>
    <name evidence="10" type="ORF">PIB30_031696</name>
</gene>
<evidence type="ECO:0000256" key="3">
    <source>
        <dbReference type="ARBA" id="ARBA00022771"/>
    </source>
</evidence>
<evidence type="ECO:0000256" key="4">
    <source>
        <dbReference type="ARBA" id="ARBA00022833"/>
    </source>
</evidence>
<keyword evidence="4 7" id="KW-0862">Zinc</keyword>
<evidence type="ECO:0000256" key="2">
    <source>
        <dbReference type="ARBA" id="ARBA00022723"/>
    </source>
</evidence>
<evidence type="ECO:0000256" key="8">
    <source>
        <dbReference type="SAM" id="MobiDB-lite"/>
    </source>
</evidence>